<evidence type="ECO:0000313" key="1">
    <source>
        <dbReference type="EMBL" id="RNE95221.1"/>
    </source>
</evidence>
<sequence>MLNATELKALVEEKSTPSQVTCDSSVRGCGAACFSSERKGTAGEEVDPRWKPCQLFFARVFLCFGSRAPFSSFFFAFLLCAHPPVEGRAPSPHTPKRAAALQR</sequence>
<name>A0A422MPS4_TRYRA</name>
<reference evidence="1 2" key="1">
    <citation type="journal article" date="2018" name="BMC Genomics">
        <title>Genomic comparison of Trypanosoma conorhini and Trypanosoma rangeli to Trypanosoma cruzi strains of high and low virulence.</title>
        <authorList>
            <person name="Bradwell K.R."/>
            <person name="Koparde V.N."/>
            <person name="Matveyev A.V."/>
            <person name="Serrano M.G."/>
            <person name="Alves J.M."/>
            <person name="Parikh H."/>
            <person name="Huang B."/>
            <person name="Lee V."/>
            <person name="Espinosa-Alvarez O."/>
            <person name="Ortiz P.A."/>
            <person name="Costa-Martins A.G."/>
            <person name="Teixeira M.M."/>
            <person name="Buck G.A."/>
        </authorList>
    </citation>
    <scope>NUCLEOTIDE SEQUENCE [LARGE SCALE GENOMIC DNA]</scope>
    <source>
        <strain evidence="1 2">AM80</strain>
    </source>
</reference>
<gene>
    <name evidence="1" type="ORF">TraAM80_10335</name>
</gene>
<dbReference type="EMBL" id="MKGL01000915">
    <property type="protein sequence ID" value="RNE95221.1"/>
    <property type="molecule type" value="Genomic_DNA"/>
</dbReference>
<protein>
    <submittedName>
        <fullName evidence="1">Uncharacterized protein</fullName>
    </submittedName>
</protein>
<dbReference type="Proteomes" id="UP000283634">
    <property type="component" value="Unassembled WGS sequence"/>
</dbReference>
<evidence type="ECO:0000313" key="2">
    <source>
        <dbReference type="Proteomes" id="UP000283634"/>
    </source>
</evidence>
<organism evidence="1 2">
    <name type="scientific">Trypanosoma rangeli</name>
    <dbReference type="NCBI Taxonomy" id="5698"/>
    <lineage>
        <taxon>Eukaryota</taxon>
        <taxon>Discoba</taxon>
        <taxon>Euglenozoa</taxon>
        <taxon>Kinetoplastea</taxon>
        <taxon>Metakinetoplastina</taxon>
        <taxon>Trypanosomatida</taxon>
        <taxon>Trypanosomatidae</taxon>
        <taxon>Trypanosoma</taxon>
        <taxon>Herpetosoma</taxon>
    </lineage>
</organism>
<dbReference type="AlphaFoldDB" id="A0A422MPS4"/>
<dbReference type="RefSeq" id="XP_029233180.1">
    <property type="nucleotide sequence ID" value="XM_029386962.1"/>
</dbReference>
<dbReference type="GeneID" id="40334268"/>
<keyword evidence="2" id="KW-1185">Reference proteome</keyword>
<proteinExistence type="predicted"/>
<accession>A0A422MPS4</accession>
<comment type="caution">
    <text evidence="1">The sequence shown here is derived from an EMBL/GenBank/DDBJ whole genome shotgun (WGS) entry which is preliminary data.</text>
</comment>